<feature type="region of interest" description="Disordered" evidence="1">
    <location>
        <begin position="301"/>
        <end position="344"/>
    </location>
</feature>
<feature type="compositionally biased region" description="Polar residues" evidence="1">
    <location>
        <begin position="973"/>
        <end position="999"/>
    </location>
</feature>
<name>A0A1Q9C2I2_SYMMI</name>
<dbReference type="PANTHER" id="PTHR33050">
    <property type="entry name" value="REVERSE TRANSCRIPTASE DOMAIN-CONTAINING PROTEIN"/>
    <property type="match status" value="1"/>
</dbReference>
<dbReference type="EMBL" id="LSRX01001841">
    <property type="protein sequence ID" value="OLP77126.1"/>
    <property type="molecule type" value="Genomic_DNA"/>
</dbReference>
<dbReference type="InterPro" id="IPR043502">
    <property type="entry name" value="DNA/RNA_pol_sf"/>
</dbReference>
<evidence type="ECO:0000313" key="2">
    <source>
        <dbReference type="EMBL" id="OLP77126.1"/>
    </source>
</evidence>
<accession>A0A1Q9C2I2</accession>
<protein>
    <submittedName>
        <fullName evidence="2">Uncharacterized protein</fullName>
    </submittedName>
</protein>
<sequence>MAGLESSAHFKDRAKKYGLGDELITEFTEAGIDTFGKLAFICAIQPNSGDDAALLVAIKGLTGKDVPPKDIPTVRRLWYESHTHAMLDLQQQVQKTPDSQPREMPMAERLTRLKRQRDELKGLVLDVRTEPGHALVDKVQSMLDQGLISHIPPEKCVSRQDEIMGVKSESRLSLGSDGNIKMTHQASDLRCDTSGELRLRQCFLRRALAFDQVGLASFVQLEEWSNKMFQALLESPPAGYRYVTIQQILSADAKLWQIMSQESRGNIVVGVGLDPPLDSLLKKLCLDPLVIACMTPLPVPANHSAPSSASTDGPGKWQGKGNQPPKKTGKGKNGKGKQGEGSAPAGVSLKELLANLPANCEAKNSEGRFICPFYNKGQQAAAPSEPTEAVVLSASASASPEDFAQDCLDSLDFSAAKVLRLFDLLPKDTSDRDANGVSFSGGAYCRIKVGLRKACHLFPKSLKVINSFAASIVPSHHYTSFVILDRVCTKAHVDSQNACLPNVVVPLSSFTGGDIIVKAAPTACLRVSRGPVSFCARVHEHSTSAAEGRRVVFVLFSLMGPVHLGSDDTNLLRSLGFPLPSPEALKSDRIQEPMELFSQPARHGSCVTASDRQVTEGVGERAPWLVEVCAGSALLSATAMRAGWNALPIDQPSCRFHAHTPLFILDMRQSSSSVLLASLASRANVAWYHFGLPCGTCSRAREKPLPNAPRPLRDADNLFGKSGLKPAEQSQVTAANQVYEQAVEVLFLAFSRGALVTIENPLRSWLWPLLAALVKRRGPASFRAWYFSLQDYDFDSCMFGSGRAKATRIKGSPQVFQGLARPCDGKHQHLGWAPVRIGHSWQFKTKDEAEYPAPLCDFLVAAATARPSVRAGQWRAQELRAQVRAPAGHQSRHAGALIPEFEYQARLEQVPPHRDYKLLKLSSFGGSFAESSDPLGDVALGKQGDPLSFSAAGKLGDPISSSCSGMLGDSVSSSCSGKLGDSVSSTCSGKRSDQGSQQCIAKRPAGGSSELAGVYHTMEQHIQLASDLDAPSEWAHQVPDAVRRNIFRLCTEGPLAVSKARLQALNHLNARLKELEPQEAELRRGMHPDVEEVTRGKAICLFRELLEETGFGDMSVVDSLISGVDLGGVEPPCALFPERHRPMQIHPDQLDAQAQIRREETMRRRPPSDPADSAALISETSQEIESGYLLGPFSSIEEVSEFLGCQCWSLSPRFLLRQGEDGKVRVIDDFSASAVDQSFESHSHLVLQDTDFTVGLLRFLARVLLNKAEVVVPLSDGQILRGPWSREMLQSPPLLAKTIDLKKAYKQVAVRPSSWRHAVLGYPDKKDGWTFAVSRSLPFGATSSVYAFNKLALALLHIMVVKFHAIATDFYDDYTVFEFQPAASLLDKVLCRLLRLLGWVFAEDGKKFVPFGLKSRLWELCFILRRSGAAASPLPTSRGASAKSARCLPIAEGKPATRSQLASLHGLLNFAGGYVLGFQLKPAVRMFSKALAKGRTSGLELRAAALLAMDVLKGARPRTLAAKVTPPIILYTDGAYESGAATWGAILLDPSSDVRWMFHGTVCRTLCDHWRKHAGEQIICEIEAFAVALVLYGLRGSLRGRCIIAFIDNDAARFGFIRRSSPSQCMFNIICIVTLLEAILETSLWYERVPSKSNPSDLPSRGALAEAAERFAVLDKGDVAISEHVLSMLTSKTYDPRLADVIAKAVRFEADMVSELYQ</sequence>
<evidence type="ECO:0000313" key="3">
    <source>
        <dbReference type="Proteomes" id="UP000186817"/>
    </source>
</evidence>
<reference evidence="2 3" key="1">
    <citation type="submission" date="2016-02" db="EMBL/GenBank/DDBJ databases">
        <title>Genome analysis of coral dinoflagellate symbionts highlights evolutionary adaptations to a symbiotic lifestyle.</title>
        <authorList>
            <person name="Aranda M."/>
            <person name="Li Y."/>
            <person name="Liew Y.J."/>
            <person name="Baumgarten S."/>
            <person name="Simakov O."/>
            <person name="Wilson M."/>
            <person name="Piel J."/>
            <person name="Ashoor H."/>
            <person name="Bougouffa S."/>
            <person name="Bajic V.B."/>
            <person name="Ryu T."/>
            <person name="Ravasi T."/>
            <person name="Bayer T."/>
            <person name="Micklem G."/>
            <person name="Kim H."/>
            <person name="Bhak J."/>
            <person name="Lajeunesse T.C."/>
            <person name="Voolstra C.R."/>
        </authorList>
    </citation>
    <scope>NUCLEOTIDE SEQUENCE [LARGE SCALE GENOMIC DNA]</scope>
    <source>
        <strain evidence="2 3">CCMP2467</strain>
    </source>
</reference>
<dbReference type="Proteomes" id="UP000186817">
    <property type="component" value="Unassembled WGS sequence"/>
</dbReference>
<dbReference type="OrthoDB" id="442742at2759"/>
<keyword evidence="3" id="KW-1185">Reference proteome</keyword>
<dbReference type="PANTHER" id="PTHR33050:SF7">
    <property type="entry name" value="RIBONUCLEASE H"/>
    <property type="match status" value="1"/>
</dbReference>
<feature type="region of interest" description="Disordered" evidence="1">
    <location>
        <begin position="973"/>
        <end position="1003"/>
    </location>
</feature>
<proteinExistence type="predicted"/>
<comment type="caution">
    <text evidence="2">The sequence shown here is derived from an EMBL/GenBank/DDBJ whole genome shotgun (WGS) entry which is preliminary data.</text>
</comment>
<dbReference type="SUPFAM" id="SSF56672">
    <property type="entry name" value="DNA/RNA polymerases"/>
    <property type="match status" value="1"/>
</dbReference>
<organism evidence="2 3">
    <name type="scientific">Symbiodinium microadriaticum</name>
    <name type="common">Dinoflagellate</name>
    <name type="synonym">Zooxanthella microadriatica</name>
    <dbReference type="NCBI Taxonomy" id="2951"/>
    <lineage>
        <taxon>Eukaryota</taxon>
        <taxon>Sar</taxon>
        <taxon>Alveolata</taxon>
        <taxon>Dinophyceae</taxon>
        <taxon>Suessiales</taxon>
        <taxon>Symbiodiniaceae</taxon>
        <taxon>Symbiodinium</taxon>
    </lineage>
</organism>
<gene>
    <name evidence="2" type="ORF">AK812_SmicGene42850</name>
</gene>
<dbReference type="InterPro" id="IPR052055">
    <property type="entry name" value="Hepadnavirus_pol/RT"/>
</dbReference>
<evidence type="ECO:0000256" key="1">
    <source>
        <dbReference type="SAM" id="MobiDB-lite"/>
    </source>
</evidence>